<reference evidence="2" key="1">
    <citation type="journal article" date="2020" name="Nature">
        <title>Giant virus diversity and host interactions through global metagenomics.</title>
        <authorList>
            <person name="Schulz F."/>
            <person name="Roux S."/>
            <person name="Paez-Espino D."/>
            <person name="Jungbluth S."/>
            <person name="Walsh D.A."/>
            <person name="Denef V.J."/>
            <person name="McMahon K.D."/>
            <person name="Konstantinidis K.T."/>
            <person name="Eloe-Fadrosh E.A."/>
            <person name="Kyrpides N.C."/>
            <person name="Woyke T."/>
        </authorList>
    </citation>
    <scope>NUCLEOTIDE SEQUENCE</scope>
    <source>
        <strain evidence="2">GVMAG-S-ERX555965-48</strain>
    </source>
</reference>
<evidence type="ECO:0000313" key="2">
    <source>
        <dbReference type="EMBL" id="QHS84029.1"/>
    </source>
</evidence>
<protein>
    <submittedName>
        <fullName evidence="2">Uncharacterized protein</fullName>
    </submittedName>
</protein>
<dbReference type="EMBL" id="MN738771">
    <property type="protein sequence ID" value="QHS84029.1"/>
    <property type="molecule type" value="Genomic_DNA"/>
</dbReference>
<feature type="transmembrane region" description="Helical" evidence="1">
    <location>
        <begin position="115"/>
        <end position="135"/>
    </location>
</feature>
<name>A0A6C0AVQ5_9ZZZZ</name>
<keyword evidence="1" id="KW-1133">Transmembrane helix</keyword>
<evidence type="ECO:0000256" key="1">
    <source>
        <dbReference type="SAM" id="Phobius"/>
    </source>
</evidence>
<organism evidence="2">
    <name type="scientific">viral metagenome</name>
    <dbReference type="NCBI Taxonomy" id="1070528"/>
    <lineage>
        <taxon>unclassified sequences</taxon>
        <taxon>metagenomes</taxon>
        <taxon>organismal metagenomes</taxon>
    </lineage>
</organism>
<feature type="transmembrane region" description="Helical" evidence="1">
    <location>
        <begin position="34"/>
        <end position="53"/>
    </location>
</feature>
<feature type="transmembrane region" description="Helical" evidence="1">
    <location>
        <begin position="87"/>
        <end position="103"/>
    </location>
</feature>
<dbReference type="AlphaFoldDB" id="A0A6C0AVQ5"/>
<feature type="transmembrane region" description="Helical" evidence="1">
    <location>
        <begin position="60"/>
        <end position="81"/>
    </location>
</feature>
<keyword evidence="1" id="KW-0472">Membrane</keyword>
<proteinExistence type="predicted"/>
<keyword evidence="1" id="KW-0812">Transmembrane</keyword>
<accession>A0A6C0AVQ5</accession>
<sequence length="136" mass="16232">MSNDMVLYKKCNSELIMNMNMLNMYSTYYLCNKHGIFVCIPHGCICITSYFFWRNPRRNYIMFIDYFVVLTSVVLYYYASVLYNKDTIVSCGILLALYINNMSNYFKYLKKNEEYAVYVHSLNYLLANIGVIYIYN</sequence>